<evidence type="ECO:0000256" key="1">
    <source>
        <dbReference type="SAM" id="Phobius"/>
    </source>
</evidence>
<accession>A0A8D8ZH02</accession>
<feature type="transmembrane region" description="Helical" evidence="1">
    <location>
        <begin position="40"/>
        <end position="62"/>
    </location>
</feature>
<reference evidence="2" key="1">
    <citation type="submission" date="2021-05" db="EMBL/GenBank/DDBJ databases">
        <authorList>
            <person name="Alioto T."/>
            <person name="Alioto T."/>
            <person name="Gomez Garrido J."/>
        </authorList>
    </citation>
    <scope>NUCLEOTIDE SEQUENCE</scope>
</reference>
<dbReference type="EMBL" id="HBUF01511474">
    <property type="protein sequence ID" value="CAG6746785.1"/>
    <property type="molecule type" value="Transcribed_RNA"/>
</dbReference>
<keyword evidence="1" id="KW-1133">Transmembrane helix</keyword>
<organism evidence="2">
    <name type="scientific">Cacopsylla melanoneura</name>
    <dbReference type="NCBI Taxonomy" id="428564"/>
    <lineage>
        <taxon>Eukaryota</taxon>
        <taxon>Metazoa</taxon>
        <taxon>Ecdysozoa</taxon>
        <taxon>Arthropoda</taxon>
        <taxon>Hexapoda</taxon>
        <taxon>Insecta</taxon>
        <taxon>Pterygota</taxon>
        <taxon>Neoptera</taxon>
        <taxon>Paraneoptera</taxon>
        <taxon>Hemiptera</taxon>
        <taxon>Sternorrhyncha</taxon>
        <taxon>Psylloidea</taxon>
        <taxon>Psyllidae</taxon>
        <taxon>Psyllinae</taxon>
        <taxon>Cacopsylla</taxon>
    </lineage>
</organism>
<evidence type="ECO:0000313" key="2">
    <source>
        <dbReference type="EMBL" id="CAG6746785.1"/>
    </source>
</evidence>
<sequence>MFVQKLIKLRVVPFIIVICFYFFCTFFYEQQQNAYEQKMYEIEFYAFYIPLFYMLIQCPISLYVIPMVQLFFCFACYSVQMLTYLAFIALPQKKVRSTLST</sequence>
<protein>
    <submittedName>
        <fullName evidence="2">Uncharacterized protein</fullName>
    </submittedName>
</protein>
<keyword evidence="1" id="KW-0472">Membrane</keyword>
<name>A0A8D8ZH02_9HEMI</name>
<feature type="transmembrane region" description="Helical" evidence="1">
    <location>
        <begin position="6"/>
        <end position="28"/>
    </location>
</feature>
<feature type="transmembrane region" description="Helical" evidence="1">
    <location>
        <begin position="68"/>
        <end position="90"/>
    </location>
</feature>
<dbReference type="AlphaFoldDB" id="A0A8D8ZH02"/>
<keyword evidence="1" id="KW-0812">Transmembrane</keyword>
<proteinExistence type="predicted"/>